<proteinExistence type="inferred from homology"/>
<dbReference type="Pfam" id="PF04970">
    <property type="entry name" value="LRAT"/>
    <property type="match status" value="1"/>
</dbReference>
<dbReference type="InterPro" id="IPR051496">
    <property type="entry name" value="H-rev107_PLA/AT"/>
</dbReference>
<comment type="caution">
    <text evidence="6">The sequence shown here is derived from an EMBL/GenBank/DDBJ whole genome shotgun (WGS) entry which is preliminary data.</text>
</comment>
<dbReference type="Gene3D" id="3.90.1720.10">
    <property type="entry name" value="endopeptidase domain like (from Nostoc punctiforme)"/>
    <property type="match status" value="1"/>
</dbReference>
<protein>
    <submittedName>
        <fullName evidence="6">Hras-like suppressor 3</fullName>
    </submittedName>
</protein>
<keyword evidence="3" id="KW-0378">Hydrolase</keyword>
<evidence type="ECO:0000259" key="5">
    <source>
        <dbReference type="PROSITE" id="PS51934"/>
    </source>
</evidence>
<dbReference type="PROSITE" id="PS51934">
    <property type="entry name" value="LRAT"/>
    <property type="match status" value="1"/>
</dbReference>
<dbReference type="PANTHER" id="PTHR13943">
    <property type="entry name" value="HRAS-LIKE SUPPRESSOR - RELATED"/>
    <property type="match status" value="1"/>
</dbReference>
<dbReference type="InterPro" id="IPR007053">
    <property type="entry name" value="LRAT_dom"/>
</dbReference>
<accession>A0AAV4BUG9</accession>
<dbReference type="Proteomes" id="UP000735302">
    <property type="component" value="Unassembled WGS sequence"/>
</dbReference>
<sequence>MVHLTTDAGKSGVLFGTPDGCVSVVKIFVNYKDSNIFVDNSRDARLRTHPPAIIVKRAMKKLGKVKYDLFENNCEHFATRCRYGEAESLQVFYNRQLLDTNK</sequence>
<keyword evidence="2" id="KW-0808">Transferase</keyword>
<dbReference type="GO" id="GO:0005737">
    <property type="term" value="C:cytoplasm"/>
    <property type="evidence" value="ECO:0007669"/>
    <property type="project" value="TreeGrafter"/>
</dbReference>
<dbReference type="PANTHER" id="PTHR13943:SF77">
    <property type="entry name" value="LRAT DOMAIN-CONTAINING PROTEIN"/>
    <property type="match status" value="1"/>
</dbReference>
<keyword evidence="4" id="KW-0443">Lipid metabolism</keyword>
<dbReference type="EMBL" id="BLXT01005465">
    <property type="protein sequence ID" value="GFO22955.1"/>
    <property type="molecule type" value="Genomic_DNA"/>
</dbReference>
<dbReference type="GO" id="GO:0070292">
    <property type="term" value="P:N-acylphosphatidylethanolamine metabolic process"/>
    <property type="evidence" value="ECO:0007669"/>
    <property type="project" value="TreeGrafter"/>
</dbReference>
<evidence type="ECO:0000256" key="4">
    <source>
        <dbReference type="ARBA" id="ARBA00023098"/>
    </source>
</evidence>
<keyword evidence="7" id="KW-1185">Reference proteome</keyword>
<dbReference type="GO" id="GO:0004623">
    <property type="term" value="F:phospholipase A2 activity"/>
    <property type="evidence" value="ECO:0007669"/>
    <property type="project" value="TreeGrafter"/>
</dbReference>
<dbReference type="AlphaFoldDB" id="A0AAV4BUG9"/>
<evidence type="ECO:0000256" key="1">
    <source>
        <dbReference type="ARBA" id="ARBA00007824"/>
    </source>
</evidence>
<dbReference type="GO" id="GO:0008970">
    <property type="term" value="F:phospholipase A1 activity"/>
    <property type="evidence" value="ECO:0007669"/>
    <property type="project" value="TreeGrafter"/>
</dbReference>
<comment type="similarity">
    <text evidence="1">Belongs to the H-rev107 family.</text>
</comment>
<name>A0AAV4BUG9_9GAST</name>
<reference evidence="6 7" key="1">
    <citation type="journal article" date="2021" name="Elife">
        <title>Chloroplast acquisition without the gene transfer in kleptoplastic sea slugs, Plakobranchus ocellatus.</title>
        <authorList>
            <person name="Maeda T."/>
            <person name="Takahashi S."/>
            <person name="Yoshida T."/>
            <person name="Shimamura S."/>
            <person name="Takaki Y."/>
            <person name="Nagai Y."/>
            <person name="Toyoda A."/>
            <person name="Suzuki Y."/>
            <person name="Arimoto A."/>
            <person name="Ishii H."/>
            <person name="Satoh N."/>
            <person name="Nishiyama T."/>
            <person name="Hasebe M."/>
            <person name="Maruyama T."/>
            <person name="Minagawa J."/>
            <person name="Obokata J."/>
            <person name="Shigenobu S."/>
        </authorList>
    </citation>
    <scope>NUCLEOTIDE SEQUENCE [LARGE SCALE GENOMIC DNA]</scope>
</reference>
<evidence type="ECO:0000256" key="3">
    <source>
        <dbReference type="ARBA" id="ARBA00022801"/>
    </source>
</evidence>
<dbReference type="GO" id="GO:0016410">
    <property type="term" value="F:N-acyltransferase activity"/>
    <property type="evidence" value="ECO:0007669"/>
    <property type="project" value="TreeGrafter"/>
</dbReference>
<evidence type="ECO:0000313" key="7">
    <source>
        <dbReference type="Proteomes" id="UP000735302"/>
    </source>
</evidence>
<feature type="domain" description="LRAT" evidence="5">
    <location>
        <begin position="1"/>
        <end position="90"/>
    </location>
</feature>
<gene>
    <name evidence="6" type="ORF">PoB_004946000</name>
</gene>
<evidence type="ECO:0000256" key="2">
    <source>
        <dbReference type="ARBA" id="ARBA00022679"/>
    </source>
</evidence>
<evidence type="ECO:0000313" key="6">
    <source>
        <dbReference type="EMBL" id="GFO22955.1"/>
    </source>
</evidence>
<organism evidence="6 7">
    <name type="scientific">Plakobranchus ocellatus</name>
    <dbReference type="NCBI Taxonomy" id="259542"/>
    <lineage>
        <taxon>Eukaryota</taxon>
        <taxon>Metazoa</taxon>
        <taxon>Spiralia</taxon>
        <taxon>Lophotrochozoa</taxon>
        <taxon>Mollusca</taxon>
        <taxon>Gastropoda</taxon>
        <taxon>Heterobranchia</taxon>
        <taxon>Euthyneura</taxon>
        <taxon>Panpulmonata</taxon>
        <taxon>Sacoglossa</taxon>
        <taxon>Placobranchoidea</taxon>
        <taxon>Plakobranchidae</taxon>
        <taxon>Plakobranchus</taxon>
    </lineage>
</organism>